<comment type="subcellular location">
    <subcellularLocation>
        <location evidence="1">Cell inner membrane</location>
        <topology evidence="1">Multi-pass membrane protein</topology>
    </subcellularLocation>
</comment>
<keyword evidence="1" id="KW-0812">Transmembrane</keyword>
<name>A0A6N0HUC8_9GAMM</name>
<dbReference type="InterPro" id="IPR003453">
    <property type="entry name" value="ABC_MlaE_roteobac"/>
</dbReference>
<keyword evidence="1" id="KW-1003">Cell membrane</keyword>
<dbReference type="AlphaFoldDB" id="A0A6N0HUC8"/>
<feature type="transmembrane region" description="Helical" evidence="1">
    <location>
        <begin position="220"/>
        <end position="243"/>
    </location>
</feature>
<feature type="transmembrane region" description="Helical" evidence="1">
    <location>
        <begin position="263"/>
        <end position="281"/>
    </location>
</feature>
<dbReference type="NCBIfam" id="TIGR00056">
    <property type="entry name" value="MlaE family lipid ABC transporter permease subunit"/>
    <property type="match status" value="1"/>
</dbReference>
<dbReference type="Proteomes" id="UP000509658">
    <property type="component" value="Chromosome"/>
</dbReference>
<gene>
    <name evidence="2" type="ORF">HUE57_06740</name>
</gene>
<dbReference type="KEGG" id="rev:HUE57_06740"/>
<protein>
    <submittedName>
        <fullName evidence="2">ABC transporter permease</fullName>
    </submittedName>
</protein>
<evidence type="ECO:0000313" key="2">
    <source>
        <dbReference type="EMBL" id="QKQ26014.1"/>
    </source>
</evidence>
<comment type="similarity">
    <text evidence="1">Belongs to the MlaE permease family.</text>
</comment>
<dbReference type="GO" id="GO:0043190">
    <property type="term" value="C:ATP-binding cassette (ABC) transporter complex"/>
    <property type="evidence" value="ECO:0007669"/>
    <property type="project" value="InterPro"/>
</dbReference>
<feature type="transmembrane region" description="Helical" evidence="1">
    <location>
        <begin position="189"/>
        <end position="208"/>
    </location>
</feature>
<keyword evidence="1" id="KW-1133">Transmembrane helix</keyword>
<keyword evidence="1" id="KW-0997">Cell inner membrane</keyword>
<dbReference type="PANTHER" id="PTHR30188:SF3">
    <property type="entry name" value="ABC TRANSPORTER PERMEASE"/>
    <property type="match status" value="1"/>
</dbReference>
<feature type="transmembrane region" description="Helical" evidence="1">
    <location>
        <begin position="73"/>
        <end position="94"/>
    </location>
</feature>
<feature type="transmembrane region" description="Helical" evidence="1">
    <location>
        <begin position="165"/>
        <end position="183"/>
    </location>
</feature>
<keyword evidence="3" id="KW-1185">Reference proteome</keyword>
<keyword evidence="1" id="KW-0472">Membrane</keyword>
<evidence type="ECO:0000256" key="1">
    <source>
        <dbReference type="RuleBase" id="RU362044"/>
    </source>
</evidence>
<proteinExistence type="inferred from homology"/>
<sequence>MVALSFAVCLGLMPKTNFRKIATRRIGREFYHHLQIDTSLLEFIGEIGLLLWRAILNPLRIRFKALLTTIKEVGFDALPIIGLLSFLTGIVLAYQGAVQLQRFGANIFIVDLVSLSLLRELSPLLTAIIVAGRSGSAFTAQIGTMKVTEEIDALRTMGIAPLEQLVIPKLLALIIALPLLTIFADILGILGGMLMAYIELGVGASAFVDRLSEAVSLSSFLTGLAKAPVFAAVIAIVGCFQGFQVTGSAESVGRQTTVSVVQSIFMVIVIDAIFSVIYSLLRI</sequence>
<dbReference type="EMBL" id="CP054491">
    <property type="protein sequence ID" value="QKQ26014.1"/>
    <property type="molecule type" value="Genomic_DNA"/>
</dbReference>
<reference evidence="2 3" key="1">
    <citation type="submission" date="2020-05" db="EMBL/GenBank/DDBJ databases">
        <title>Horizontal transmission and recombination maintain forever young bacterial symbiont genomes.</title>
        <authorList>
            <person name="Russell S.L."/>
            <person name="Pepper-Tunick E."/>
            <person name="Svedberg J."/>
            <person name="Byrne A."/>
            <person name="Ruelas Castillo J."/>
            <person name="Vollmers C."/>
            <person name="Beinart R.A."/>
            <person name="Corbett-Detig R."/>
        </authorList>
    </citation>
    <scope>NUCLEOTIDE SEQUENCE [LARGE SCALE GENOMIC DNA]</scope>
    <source>
        <strain evidence="2">Santa_Monica_outfall</strain>
    </source>
</reference>
<dbReference type="GO" id="GO:0005548">
    <property type="term" value="F:phospholipid transporter activity"/>
    <property type="evidence" value="ECO:0007669"/>
    <property type="project" value="TreeGrafter"/>
</dbReference>
<organism evidence="2 3">
    <name type="scientific">Candidatus Reidiella endopervernicosa</name>
    <dbReference type="NCBI Taxonomy" id="2738883"/>
    <lineage>
        <taxon>Bacteria</taxon>
        <taxon>Pseudomonadati</taxon>
        <taxon>Pseudomonadota</taxon>
        <taxon>Gammaproteobacteria</taxon>
        <taxon>Candidatus Reidiella</taxon>
    </lineage>
</organism>
<evidence type="ECO:0000313" key="3">
    <source>
        <dbReference type="Proteomes" id="UP000509658"/>
    </source>
</evidence>
<dbReference type="InterPro" id="IPR030802">
    <property type="entry name" value="Permease_MalE"/>
</dbReference>
<dbReference type="Pfam" id="PF02405">
    <property type="entry name" value="MlaE"/>
    <property type="match status" value="1"/>
</dbReference>
<dbReference type="PANTHER" id="PTHR30188">
    <property type="entry name" value="ABC TRANSPORTER PERMEASE PROTEIN-RELATED"/>
    <property type="match status" value="1"/>
</dbReference>
<accession>A0A6N0HUC8</accession>